<evidence type="ECO:0000256" key="5">
    <source>
        <dbReference type="PROSITE-ProRule" id="PRU00288"/>
    </source>
</evidence>
<evidence type="ECO:0000259" key="7">
    <source>
        <dbReference type="PROSITE" id="PS50115"/>
    </source>
</evidence>
<dbReference type="SMART" id="SM00105">
    <property type="entry name" value="ArfGap"/>
    <property type="match status" value="1"/>
</dbReference>
<dbReference type="InterPro" id="IPR037278">
    <property type="entry name" value="ARFGAP/RecO"/>
</dbReference>
<feature type="region of interest" description="Disordered" evidence="6">
    <location>
        <begin position="257"/>
        <end position="356"/>
    </location>
</feature>
<feature type="compositionally biased region" description="Low complexity" evidence="6">
    <location>
        <begin position="172"/>
        <end position="210"/>
    </location>
</feature>
<dbReference type="FunFam" id="1.10.220.150:FF:000013">
    <property type="entry name" value="Putative Arf GTPase-activating protein"/>
    <property type="match status" value="1"/>
</dbReference>
<dbReference type="EMBL" id="BACD03000008">
    <property type="protein sequence ID" value="GAO47297.1"/>
    <property type="molecule type" value="Genomic_DNA"/>
</dbReference>
<protein>
    <recommendedName>
        <fullName evidence="7">Arf-GAP domain-containing protein</fullName>
    </recommendedName>
</protein>
<reference evidence="8 9" key="1">
    <citation type="journal article" date="2011" name="J. Gen. Appl. Microbiol.">
        <title>Draft genome sequencing of the enigmatic yeast Saitoella complicata.</title>
        <authorList>
            <person name="Nishida H."/>
            <person name="Hamamoto M."/>
            <person name="Sugiyama J."/>
        </authorList>
    </citation>
    <scope>NUCLEOTIDE SEQUENCE [LARGE SCALE GENOMIC DNA]</scope>
    <source>
        <strain evidence="8 9">NRRL Y-17804</strain>
    </source>
</reference>
<dbReference type="InterPro" id="IPR001164">
    <property type="entry name" value="ArfGAP_dom"/>
</dbReference>
<dbReference type="AlphaFoldDB" id="A0A0E9NBP5"/>
<dbReference type="PRINTS" id="PR00405">
    <property type="entry name" value="REVINTRACTNG"/>
</dbReference>
<keyword evidence="3 5" id="KW-0863">Zinc-finger</keyword>
<reference evidence="8 9" key="3">
    <citation type="journal article" date="2015" name="Genome Announc.">
        <title>Draft Genome Sequence of the Archiascomycetous Yeast Saitoella complicata.</title>
        <authorList>
            <person name="Yamauchi K."/>
            <person name="Kondo S."/>
            <person name="Hamamoto M."/>
            <person name="Takahashi Y."/>
            <person name="Ogura Y."/>
            <person name="Hayashi T."/>
            <person name="Nishida H."/>
        </authorList>
    </citation>
    <scope>NUCLEOTIDE SEQUENCE [LARGE SCALE GENOMIC DNA]</scope>
    <source>
        <strain evidence="8 9">NRRL Y-17804</strain>
    </source>
</reference>
<evidence type="ECO:0000256" key="6">
    <source>
        <dbReference type="SAM" id="MobiDB-lite"/>
    </source>
</evidence>
<evidence type="ECO:0000256" key="2">
    <source>
        <dbReference type="ARBA" id="ARBA00022723"/>
    </source>
</evidence>
<keyword evidence="4" id="KW-0862">Zinc</keyword>
<dbReference type="GO" id="GO:0005096">
    <property type="term" value="F:GTPase activator activity"/>
    <property type="evidence" value="ECO:0007669"/>
    <property type="project" value="UniProtKB-KW"/>
</dbReference>
<dbReference type="Pfam" id="PF07159">
    <property type="entry name" value="CYRIA-B_Rac1-bd"/>
    <property type="match status" value="1"/>
</dbReference>
<dbReference type="InterPro" id="IPR009828">
    <property type="entry name" value="CYRIA/CYRIB_Rac1-bd"/>
</dbReference>
<evidence type="ECO:0000313" key="9">
    <source>
        <dbReference type="Proteomes" id="UP000033140"/>
    </source>
</evidence>
<dbReference type="Pfam" id="PF01412">
    <property type="entry name" value="ArfGap"/>
    <property type="match status" value="1"/>
</dbReference>
<dbReference type="STRING" id="698492.A0A0E9NBP5"/>
<dbReference type="GO" id="GO:0048205">
    <property type="term" value="P:COPI coating of Golgi vesicle"/>
    <property type="evidence" value="ECO:0007669"/>
    <property type="project" value="TreeGrafter"/>
</dbReference>
<dbReference type="Gene3D" id="1.10.220.150">
    <property type="entry name" value="Arf GTPase activating protein"/>
    <property type="match status" value="1"/>
</dbReference>
<dbReference type="CDD" id="cd08831">
    <property type="entry name" value="ArfGap_ArfGap2_3_like"/>
    <property type="match status" value="1"/>
</dbReference>
<feature type="compositionally biased region" description="Low complexity" evidence="6">
    <location>
        <begin position="319"/>
        <end position="330"/>
    </location>
</feature>
<reference evidence="8 9" key="2">
    <citation type="journal article" date="2014" name="J. Gen. Appl. Microbiol.">
        <title>The early diverging ascomycetous budding yeast Saitoella complicata has three histone deacetylases belonging to the Clr6, Hos2, and Rpd3 lineages.</title>
        <authorList>
            <person name="Nishida H."/>
            <person name="Matsumoto T."/>
            <person name="Kondo S."/>
            <person name="Hamamoto M."/>
            <person name="Yoshikawa H."/>
        </authorList>
    </citation>
    <scope>NUCLEOTIDE SEQUENCE [LARGE SCALE GENOMIC DNA]</scope>
    <source>
        <strain evidence="8 9">NRRL Y-17804</strain>
    </source>
</reference>
<feature type="compositionally biased region" description="Basic and acidic residues" evidence="6">
    <location>
        <begin position="342"/>
        <end position="355"/>
    </location>
</feature>
<accession>A0A0E9NBP5</accession>
<gene>
    <name evidence="8" type="ORF">G7K_1506-t1</name>
</gene>
<organism evidence="8 9">
    <name type="scientific">Saitoella complicata (strain BCRC 22490 / CBS 7301 / JCM 7358 / NBRC 10748 / NRRL Y-17804)</name>
    <dbReference type="NCBI Taxonomy" id="698492"/>
    <lineage>
        <taxon>Eukaryota</taxon>
        <taxon>Fungi</taxon>
        <taxon>Dikarya</taxon>
        <taxon>Ascomycota</taxon>
        <taxon>Taphrinomycotina</taxon>
        <taxon>Taphrinomycotina incertae sedis</taxon>
        <taxon>Saitoella</taxon>
    </lineage>
</organism>
<dbReference type="GO" id="GO:0031267">
    <property type="term" value="F:small GTPase binding"/>
    <property type="evidence" value="ECO:0007669"/>
    <property type="project" value="InterPro"/>
</dbReference>
<evidence type="ECO:0000256" key="3">
    <source>
        <dbReference type="ARBA" id="ARBA00022771"/>
    </source>
</evidence>
<keyword evidence="9" id="KW-1185">Reference proteome</keyword>
<feature type="domain" description="Arf-GAP" evidence="7">
    <location>
        <begin position="11"/>
        <end position="120"/>
    </location>
</feature>
<proteinExistence type="predicted"/>
<feature type="region of interest" description="Disordered" evidence="6">
    <location>
        <begin position="393"/>
        <end position="416"/>
    </location>
</feature>
<name>A0A0E9NBP5_SAICN</name>
<evidence type="ECO:0000256" key="4">
    <source>
        <dbReference type="ARBA" id="ARBA00022833"/>
    </source>
</evidence>
<dbReference type="PANTHER" id="PTHR45686:SF4">
    <property type="entry name" value="ADP-RIBOSYLATION FACTOR GTPASE ACTIVATING PROTEIN 3, ISOFORM H"/>
    <property type="match status" value="1"/>
</dbReference>
<dbReference type="PROSITE" id="PS50115">
    <property type="entry name" value="ARFGAP"/>
    <property type="match status" value="1"/>
</dbReference>
<evidence type="ECO:0000256" key="1">
    <source>
        <dbReference type="ARBA" id="ARBA00022468"/>
    </source>
</evidence>
<feature type="compositionally biased region" description="Low complexity" evidence="6">
    <location>
        <begin position="278"/>
        <end position="305"/>
    </location>
</feature>
<dbReference type="PANTHER" id="PTHR45686">
    <property type="entry name" value="ADP-RIBOSYLATION FACTOR GTPASE ACTIVATING PROTEIN 3, ISOFORM H-RELATED"/>
    <property type="match status" value="1"/>
</dbReference>
<feature type="compositionally biased region" description="Basic and acidic residues" evidence="6">
    <location>
        <begin position="263"/>
        <end position="277"/>
    </location>
</feature>
<sequence>MSGQATKQESLKFFEKLKAQRANKVCFDCGANNPTWTSVPFGIYLCLDCSSVHRNLGVHISFVRSTNLDTWSYDQLRLFKVGGNAAATEYFTKNGGASALQSTDGKAKYQSRQAVQYKEEIKKRAAHDGKIHPDIFHDEEIAVPEASKEDEDDFFSSWDKPIVHKPTPPPSRTATPPVIGRTASPSSTSSSPAPAASRTTTSSALRPSTLGGARKSGIGAGIGARKTQKLGAKKVGAEIDFEAAERAAREEAERITKLGYDAEQERLEEERRQKEAAEAAAKAKASSAAPVVKSATTSAPPSSSSNPVPQFARLGFGQTASTGPAASSAPKKMTGFGSTSAVRDDAPTTARDKFANQKSISSDQYFGRGTYDPASAAEAQSRLRDFSGATGISSNQYFGREEDDEEEDVNGMGGGDGFEGLARKVAEVTGQDLEGLRDGLQRGAMRLGDMLRDFRGRYKSLLRVMGIILSLFKSPRRDDPAAAPLVASPLLELFTLVTLPEPTPTETDILSRLPPILAERTRILQDLRAYPGNTDLVRDAISNGKDEEKFQRAWTAVQPSVFILGDAYKLSEALPAALSLLLSHLTSTRSTPASQAMLENPKITRYLLSVVAWAVEFDILKLNRPQLQNDFSFYRRSLSRSPPQTASSTTPSISTMKQTLEQDQLADTLALWSGQAYIMLNTLIRACEEYGRSGSRTGQQVVGVLRECANGCMTALDGTMKGNNELSSALVASIILYDNTDPEGAFHRSSPINTRQAARILQSSSSTERSAELLGALTSNVRHLNDEGTSKVVKAVFGKA</sequence>
<dbReference type="GO" id="GO:0000139">
    <property type="term" value="C:Golgi membrane"/>
    <property type="evidence" value="ECO:0007669"/>
    <property type="project" value="GOC"/>
</dbReference>
<keyword evidence="1" id="KW-0343">GTPase activation</keyword>
<evidence type="ECO:0000313" key="8">
    <source>
        <dbReference type="EMBL" id="GAO47297.1"/>
    </source>
</evidence>
<dbReference type="GO" id="GO:0008270">
    <property type="term" value="F:zinc ion binding"/>
    <property type="evidence" value="ECO:0007669"/>
    <property type="project" value="UniProtKB-KW"/>
</dbReference>
<feature type="region of interest" description="Disordered" evidence="6">
    <location>
        <begin position="146"/>
        <end position="233"/>
    </location>
</feature>
<comment type="caution">
    <text evidence="8">The sequence shown here is derived from an EMBL/GenBank/DDBJ whole genome shotgun (WGS) entry which is preliminary data.</text>
</comment>
<keyword evidence="2" id="KW-0479">Metal-binding</keyword>
<dbReference type="InterPro" id="IPR038508">
    <property type="entry name" value="ArfGAP_dom_sf"/>
</dbReference>
<dbReference type="SUPFAM" id="SSF57863">
    <property type="entry name" value="ArfGap/RecO-like zinc finger"/>
    <property type="match status" value="1"/>
</dbReference>
<dbReference type="Proteomes" id="UP000033140">
    <property type="component" value="Unassembled WGS sequence"/>
</dbReference>